<gene>
    <name evidence="3" type="ORF">C9J12_04835</name>
</gene>
<dbReference type="InterPro" id="IPR025711">
    <property type="entry name" value="PepSY"/>
</dbReference>
<dbReference type="RefSeq" id="WP_041394944.1">
    <property type="nucleotide sequence ID" value="NZ_JAKJUA010000005.1"/>
</dbReference>
<keyword evidence="1" id="KW-0732">Signal</keyword>
<sequence>MKMLIASKSLLLTMGLIVATPVLADPNGSSESTALSVPKVMRLLQAQGYHDFRKIKIEHDESEIEVEARNQGGQQVELEVDLYTGRILDVERD</sequence>
<feature type="signal peptide" evidence="1">
    <location>
        <begin position="1"/>
        <end position="24"/>
    </location>
</feature>
<accession>A0A2T3JNN5</accession>
<evidence type="ECO:0000256" key="1">
    <source>
        <dbReference type="SAM" id="SignalP"/>
    </source>
</evidence>
<dbReference type="OrthoDB" id="5825281at2"/>
<evidence type="ECO:0000313" key="3">
    <source>
        <dbReference type="EMBL" id="PSU50649.1"/>
    </source>
</evidence>
<dbReference type="AlphaFoldDB" id="A0A2T3JNN5"/>
<dbReference type="Pfam" id="PF13670">
    <property type="entry name" value="PepSY_2"/>
    <property type="match status" value="1"/>
</dbReference>
<protein>
    <submittedName>
        <fullName evidence="3">PepSY domain-containing protein</fullName>
    </submittedName>
</protein>
<organism evidence="3 4">
    <name type="scientific">Photobacterium frigidiphilum</name>
    <dbReference type="NCBI Taxonomy" id="264736"/>
    <lineage>
        <taxon>Bacteria</taxon>
        <taxon>Pseudomonadati</taxon>
        <taxon>Pseudomonadota</taxon>
        <taxon>Gammaproteobacteria</taxon>
        <taxon>Vibrionales</taxon>
        <taxon>Vibrionaceae</taxon>
        <taxon>Photobacterium</taxon>
    </lineage>
</organism>
<feature type="chain" id="PRO_5015406656" evidence="1">
    <location>
        <begin position="25"/>
        <end position="93"/>
    </location>
</feature>
<dbReference type="Proteomes" id="UP000240987">
    <property type="component" value="Unassembled WGS sequence"/>
</dbReference>
<proteinExistence type="predicted"/>
<comment type="caution">
    <text evidence="3">The sequence shown here is derived from an EMBL/GenBank/DDBJ whole genome shotgun (WGS) entry which is preliminary data.</text>
</comment>
<reference evidence="3 4" key="1">
    <citation type="submission" date="2018-01" db="EMBL/GenBank/DDBJ databases">
        <title>Whole genome sequencing of Histamine producing bacteria.</title>
        <authorList>
            <person name="Butler K."/>
        </authorList>
    </citation>
    <scope>NUCLEOTIDE SEQUENCE [LARGE SCALE GENOMIC DNA]</scope>
    <source>
        <strain evidence="3 4">JCM 12947</strain>
    </source>
</reference>
<name>A0A2T3JNN5_9GAMM</name>
<feature type="domain" description="PepSY" evidence="2">
    <location>
        <begin position="11"/>
        <end position="89"/>
    </location>
</feature>
<keyword evidence="4" id="KW-1185">Reference proteome</keyword>
<evidence type="ECO:0000313" key="4">
    <source>
        <dbReference type="Proteomes" id="UP000240987"/>
    </source>
</evidence>
<dbReference type="EMBL" id="PYMJ01000003">
    <property type="protein sequence ID" value="PSU50649.1"/>
    <property type="molecule type" value="Genomic_DNA"/>
</dbReference>
<evidence type="ECO:0000259" key="2">
    <source>
        <dbReference type="Pfam" id="PF13670"/>
    </source>
</evidence>